<protein>
    <submittedName>
        <fullName evidence="1">Uncharacterized protein</fullName>
    </submittedName>
</protein>
<accession>A0A1H7UEG9</accession>
<keyword evidence="2" id="KW-1185">Reference proteome</keyword>
<dbReference type="EMBL" id="FNZR01000015">
    <property type="protein sequence ID" value="SEL95423.1"/>
    <property type="molecule type" value="Genomic_DNA"/>
</dbReference>
<proteinExistence type="predicted"/>
<reference evidence="2" key="1">
    <citation type="submission" date="2016-10" db="EMBL/GenBank/DDBJ databases">
        <authorList>
            <person name="Varghese N."/>
            <person name="Submissions S."/>
        </authorList>
    </citation>
    <scope>NUCLEOTIDE SEQUENCE [LARGE SCALE GENOMIC DNA]</scope>
    <source>
        <strain evidence="2">Jip14</strain>
    </source>
</reference>
<evidence type="ECO:0000313" key="1">
    <source>
        <dbReference type="EMBL" id="SEL95423.1"/>
    </source>
</evidence>
<dbReference type="Proteomes" id="UP000198916">
    <property type="component" value="Unassembled WGS sequence"/>
</dbReference>
<dbReference type="AlphaFoldDB" id="A0A1H7UEG9"/>
<gene>
    <name evidence="1" type="ORF">SAMN05421740_11525</name>
</gene>
<dbReference type="STRING" id="332977.SAMN05421740_11525"/>
<name>A0A1H7UEG9_9SPHI</name>
<organism evidence="1 2">
    <name type="scientific">Parapedobacter koreensis</name>
    <dbReference type="NCBI Taxonomy" id="332977"/>
    <lineage>
        <taxon>Bacteria</taxon>
        <taxon>Pseudomonadati</taxon>
        <taxon>Bacteroidota</taxon>
        <taxon>Sphingobacteriia</taxon>
        <taxon>Sphingobacteriales</taxon>
        <taxon>Sphingobacteriaceae</taxon>
        <taxon>Parapedobacter</taxon>
    </lineage>
</organism>
<evidence type="ECO:0000313" key="2">
    <source>
        <dbReference type="Proteomes" id="UP000198916"/>
    </source>
</evidence>
<sequence>MVMGLQWLPIGTVTRYILSKLDWKELVEGIEVKEG</sequence>